<organism evidence="1 2">
    <name type="scientific">Entomophthora muscae</name>
    <dbReference type="NCBI Taxonomy" id="34485"/>
    <lineage>
        <taxon>Eukaryota</taxon>
        <taxon>Fungi</taxon>
        <taxon>Fungi incertae sedis</taxon>
        <taxon>Zoopagomycota</taxon>
        <taxon>Entomophthoromycotina</taxon>
        <taxon>Entomophthoromycetes</taxon>
        <taxon>Entomophthorales</taxon>
        <taxon>Entomophthoraceae</taxon>
        <taxon>Entomophthora</taxon>
    </lineage>
</organism>
<sequence length="169" mass="18670">MLARFGINALKSNFSKRVLNVAQPARLISYSAISRGGHHGHDPIIVGPGGKAGEVPTDLEQAAGHARLELLADMEGREFFDLTPPTMTHHGTKKNPVFVESTDPLRYVACTGFPVDSHEALWLTLESQHEFDRCPECGSVFKLKQVEYPDIPQGALLEHHEHVEPEKLS</sequence>
<proteinExistence type="predicted"/>
<comment type="caution">
    <text evidence="1">The sequence shown here is derived from an EMBL/GenBank/DDBJ whole genome shotgun (WGS) entry which is preliminary data.</text>
</comment>
<reference evidence="1" key="1">
    <citation type="submission" date="2022-04" db="EMBL/GenBank/DDBJ databases">
        <title>Genome of the entomopathogenic fungus Entomophthora muscae.</title>
        <authorList>
            <person name="Elya C."/>
            <person name="Lovett B.R."/>
            <person name="Lee E."/>
            <person name="Macias A.M."/>
            <person name="Hajek A.E."/>
            <person name="De Bivort B.L."/>
            <person name="Kasson M.T."/>
            <person name="De Fine Licht H.H."/>
            <person name="Stajich J.E."/>
        </authorList>
    </citation>
    <scope>NUCLEOTIDE SEQUENCE</scope>
    <source>
        <strain evidence="1">Berkeley</strain>
    </source>
</reference>
<evidence type="ECO:0000313" key="2">
    <source>
        <dbReference type="Proteomes" id="UP001165960"/>
    </source>
</evidence>
<keyword evidence="2" id="KW-1185">Reference proteome</keyword>
<dbReference type="EMBL" id="QTSX02004276">
    <property type="protein sequence ID" value="KAJ9066826.1"/>
    <property type="molecule type" value="Genomic_DNA"/>
</dbReference>
<dbReference type="Proteomes" id="UP001165960">
    <property type="component" value="Unassembled WGS sequence"/>
</dbReference>
<name>A0ACC2SWV7_9FUNG</name>
<gene>
    <name evidence="1" type="primary">COX4_1</name>
    <name evidence="1" type="ORF">DSO57_1005789</name>
</gene>
<accession>A0ACC2SWV7</accession>
<evidence type="ECO:0000313" key="1">
    <source>
        <dbReference type="EMBL" id="KAJ9066826.1"/>
    </source>
</evidence>
<protein>
    <submittedName>
        <fullName evidence="1">Cytochrome c oxidase subunit 4</fullName>
    </submittedName>
</protein>